<evidence type="ECO:0000256" key="11">
    <source>
        <dbReference type="SAM" id="Phobius"/>
    </source>
</evidence>
<evidence type="ECO:0000256" key="1">
    <source>
        <dbReference type="ARBA" id="ARBA00004007"/>
    </source>
</evidence>
<keyword evidence="10" id="KW-1003">Cell membrane</keyword>
<evidence type="ECO:0000256" key="9">
    <source>
        <dbReference type="ARBA" id="ARBA00023136"/>
    </source>
</evidence>
<dbReference type="AlphaFoldDB" id="A0A919AZ35"/>
<dbReference type="Pfam" id="PF04442">
    <property type="entry name" value="CtaG_Cox11"/>
    <property type="match status" value="1"/>
</dbReference>
<accession>A0A919AZ35</accession>
<reference evidence="12" key="1">
    <citation type="journal article" date="2014" name="Int. J. Syst. Evol. Microbiol.">
        <title>Complete genome sequence of Corynebacterium casei LMG S-19264T (=DSM 44701T), isolated from a smear-ripened cheese.</title>
        <authorList>
            <consortium name="US DOE Joint Genome Institute (JGI-PGF)"/>
            <person name="Walter F."/>
            <person name="Albersmeier A."/>
            <person name="Kalinowski J."/>
            <person name="Ruckert C."/>
        </authorList>
    </citation>
    <scope>NUCLEOTIDE SEQUENCE</scope>
    <source>
        <strain evidence="12">KCTC 42590</strain>
    </source>
</reference>
<dbReference type="PANTHER" id="PTHR21320">
    <property type="entry name" value="CYTOCHROME C OXIDASE ASSEMBLY PROTEIN COX11-RELATED"/>
    <property type="match status" value="1"/>
</dbReference>
<evidence type="ECO:0000313" key="12">
    <source>
        <dbReference type="EMBL" id="GHF30152.1"/>
    </source>
</evidence>
<dbReference type="RefSeq" id="WP_191253810.1">
    <property type="nucleotide sequence ID" value="NZ_BNCI01000002.1"/>
</dbReference>
<dbReference type="NCBIfam" id="NF003465">
    <property type="entry name" value="PRK05089.1"/>
    <property type="match status" value="1"/>
</dbReference>
<comment type="function">
    <text evidence="1 10">Exerts its effect at some terminal stage of cytochrome c oxidase synthesis, probably by being involved in the insertion of the copper B into subunit I.</text>
</comment>
<evidence type="ECO:0000256" key="5">
    <source>
        <dbReference type="ARBA" id="ARBA00022692"/>
    </source>
</evidence>
<evidence type="ECO:0000256" key="8">
    <source>
        <dbReference type="ARBA" id="ARBA00023008"/>
    </source>
</evidence>
<dbReference type="EMBL" id="BNCI01000002">
    <property type="protein sequence ID" value="GHF30152.1"/>
    <property type="molecule type" value="Genomic_DNA"/>
</dbReference>
<evidence type="ECO:0000256" key="2">
    <source>
        <dbReference type="ARBA" id="ARBA00004382"/>
    </source>
</evidence>
<comment type="caution">
    <text evidence="12">The sequence shown here is derived from an EMBL/GenBank/DDBJ whole genome shotgun (WGS) entry which is preliminary data.</text>
</comment>
<feature type="transmembrane region" description="Helical" evidence="11">
    <location>
        <begin position="16"/>
        <end position="35"/>
    </location>
</feature>
<dbReference type="InterPro" id="IPR023471">
    <property type="entry name" value="CtaG/Cox11_dom_sf"/>
</dbReference>
<dbReference type="GO" id="GO:0005507">
    <property type="term" value="F:copper ion binding"/>
    <property type="evidence" value="ECO:0007669"/>
    <property type="project" value="InterPro"/>
</dbReference>
<dbReference type="InterPro" id="IPR007533">
    <property type="entry name" value="Cyt_c_oxidase_assmbl_CtaG"/>
</dbReference>
<name>A0A919AZ35_9PROT</name>
<evidence type="ECO:0000313" key="13">
    <source>
        <dbReference type="Proteomes" id="UP000630923"/>
    </source>
</evidence>
<dbReference type="Gene3D" id="2.60.370.10">
    <property type="entry name" value="Ctag/Cox11"/>
    <property type="match status" value="1"/>
</dbReference>
<dbReference type="PIRSF" id="PIRSF005413">
    <property type="entry name" value="COX11"/>
    <property type="match status" value="1"/>
</dbReference>
<keyword evidence="9 10" id="KW-0472">Membrane</keyword>
<evidence type="ECO:0000256" key="3">
    <source>
        <dbReference type="ARBA" id="ARBA00009620"/>
    </source>
</evidence>
<evidence type="ECO:0000256" key="10">
    <source>
        <dbReference type="HAMAP-Rule" id="MF_00155"/>
    </source>
</evidence>
<gene>
    <name evidence="10 12" type="primary">ctaG</name>
    <name evidence="12" type="ORF">GCM10017044_26900</name>
</gene>
<keyword evidence="8 10" id="KW-0186">Copper</keyword>
<keyword evidence="5 10" id="KW-0812">Transmembrane</keyword>
<evidence type="ECO:0000256" key="7">
    <source>
        <dbReference type="ARBA" id="ARBA00022989"/>
    </source>
</evidence>
<proteinExistence type="inferred from homology"/>
<evidence type="ECO:0000256" key="6">
    <source>
        <dbReference type="ARBA" id="ARBA00022968"/>
    </source>
</evidence>
<feature type="topological domain" description="Cytoplasmic" evidence="10">
    <location>
        <begin position="1"/>
        <end position="13"/>
    </location>
</feature>
<organism evidence="12 13">
    <name type="scientific">Kordiimonas sediminis</name>
    <dbReference type="NCBI Taxonomy" id="1735581"/>
    <lineage>
        <taxon>Bacteria</taxon>
        <taxon>Pseudomonadati</taxon>
        <taxon>Pseudomonadota</taxon>
        <taxon>Alphaproteobacteria</taxon>
        <taxon>Kordiimonadales</taxon>
        <taxon>Kordiimonadaceae</taxon>
        <taxon>Kordiimonas</taxon>
    </lineage>
</organism>
<comment type="subcellular location">
    <subcellularLocation>
        <location evidence="2 10">Cell inner membrane</location>
        <topology evidence="2 10">Single-pass type II membrane protein</topology>
        <orientation evidence="2 10">Periplasmic side</orientation>
    </subcellularLocation>
</comment>
<keyword evidence="13" id="KW-1185">Reference proteome</keyword>
<keyword evidence="7 10" id="KW-1133">Transmembrane helix</keyword>
<dbReference type="GO" id="GO:0008535">
    <property type="term" value="P:respiratory chain complex IV assembly"/>
    <property type="evidence" value="ECO:0007669"/>
    <property type="project" value="UniProtKB-UniRule"/>
</dbReference>
<keyword evidence="10" id="KW-0997">Cell inner membrane</keyword>
<dbReference type="Proteomes" id="UP000630923">
    <property type="component" value="Unassembled WGS sequence"/>
</dbReference>
<keyword evidence="6 10" id="KW-0735">Signal-anchor</keyword>
<dbReference type="PANTHER" id="PTHR21320:SF3">
    <property type="entry name" value="CYTOCHROME C OXIDASE ASSEMBLY PROTEIN COX11, MITOCHONDRIAL-RELATED"/>
    <property type="match status" value="1"/>
</dbReference>
<feature type="topological domain" description="Periplasmic" evidence="10">
    <location>
        <begin position="35"/>
        <end position="189"/>
    </location>
</feature>
<dbReference type="GO" id="GO:0005886">
    <property type="term" value="C:plasma membrane"/>
    <property type="evidence" value="ECO:0007669"/>
    <property type="project" value="UniProtKB-SubCell"/>
</dbReference>
<comment type="similarity">
    <text evidence="3 10">Belongs to the COX11/CtaG family.</text>
</comment>
<dbReference type="FunFam" id="2.60.370.10:FF:000001">
    <property type="entry name" value="COX11 cytochrome c oxidase assembly homolog"/>
    <property type="match status" value="1"/>
</dbReference>
<reference evidence="12" key="2">
    <citation type="submission" date="2020-09" db="EMBL/GenBank/DDBJ databases">
        <authorList>
            <person name="Sun Q."/>
            <person name="Kim S."/>
        </authorList>
    </citation>
    <scope>NUCLEOTIDE SEQUENCE</scope>
    <source>
        <strain evidence="12">KCTC 42590</strain>
    </source>
</reference>
<dbReference type="SUPFAM" id="SSF110111">
    <property type="entry name" value="Ctag/Cox11"/>
    <property type="match status" value="1"/>
</dbReference>
<evidence type="ECO:0000256" key="4">
    <source>
        <dbReference type="ARBA" id="ARBA00015384"/>
    </source>
</evidence>
<protein>
    <recommendedName>
        <fullName evidence="4 10">Cytochrome c oxidase assembly protein CtaG</fullName>
    </recommendedName>
</protein>
<sequence length="189" mass="21260">MTQEVQQPTYDKNKKVAGIVFGVVVGMVGMSYAAVPLYDLFCKVTGYGGTTQQADTLSAEVIDRDMRVRFNASVHKDMPWEFKPAQNTQMLKVGEQGIAYYEAYNPTDKIITGTATYNVAPHKAGGYFTKIDCFCFTEQVLKPGEKVLMPVVYYIDPEIDQDVNLNEVGEITLSYTFFVRDNEDMAENR</sequence>
<dbReference type="HAMAP" id="MF_00155">
    <property type="entry name" value="CtaG"/>
    <property type="match status" value="1"/>
</dbReference>